<sequence>FNPTCTFSHSIPHLSRTKNLRVHTTTRLLNPMIRMSIQLKYALFGLSEQSHKPFPTKSHLHYPPMHPPNKWLIYIIIPNHNTRIYMNPTTSMTTCHNMIYLNPSRNQPGSI</sequence>
<dbReference type="Proteomes" id="UP000001811">
    <property type="component" value="Unplaced"/>
</dbReference>
<dbReference type="AlphaFoldDB" id="A0A5F9CKD1"/>
<reference evidence="1" key="2">
    <citation type="submission" date="2025-08" db="UniProtKB">
        <authorList>
            <consortium name="Ensembl"/>
        </authorList>
    </citation>
    <scope>IDENTIFICATION</scope>
    <source>
        <strain evidence="1">Thorbecke</strain>
    </source>
</reference>
<keyword evidence="2" id="KW-1185">Reference proteome</keyword>
<organism evidence="1 2">
    <name type="scientific">Oryctolagus cuniculus</name>
    <name type="common">Rabbit</name>
    <dbReference type="NCBI Taxonomy" id="9986"/>
    <lineage>
        <taxon>Eukaryota</taxon>
        <taxon>Metazoa</taxon>
        <taxon>Chordata</taxon>
        <taxon>Craniata</taxon>
        <taxon>Vertebrata</taxon>
        <taxon>Euteleostomi</taxon>
        <taxon>Mammalia</taxon>
        <taxon>Eutheria</taxon>
        <taxon>Euarchontoglires</taxon>
        <taxon>Glires</taxon>
        <taxon>Lagomorpha</taxon>
        <taxon>Leporidae</taxon>
        <taxon>Oryctolagus</taxon>
    </lineage>
</organism>
<evidence type="ECO:0000313" key="1">
    <source>
        <dbReference type="Ensembl" id="ENSOCUP00000033949.1"/>
    </source>
</evidence>
<dbReference type="Ensembl" id="ENSOCUT00000052917.1">
    <property type="protein sequence ID" value="ENSOCUP00000033949.1"/>
    <property type="gene ID" value="ENSOCUG00000032540.1"/>
</dbReference>
<dbReference type="Bgee" id="ENSOCUG00000032540">
    <property type="expression patterns" value="Expressed in ovary and 16 other cell types or tissues"/>
</dbReference>
<proteinExistence type="predicted"/>
<evidence type="ECO:0000313" key="2">
    <source>
        <dbReference type="Proteomes" id="UP000001811"/>
    </source>
</evidence>
<name>A0A5F9CKD1_RABIT</name>
<dbReference type="InParanoid" id="A0A5F9CKD1"/>
<accession>A0A5F9CKD1</accession>
<reference evidence="1" key="3">
    <citation type="submission" date="2025-09" db="UniProtKB">
        <authorList>
            <consortium name="Ensembl"/>
        </authorList>
    </citation>
    <scope>IDENTIFICATION</scope>
    <source>
        <strain evidence="1">Thorbecke</strain>
    </source>
</reference>
<protein>
    <submittedName>
        <fullName evidence="1">Uncharacterized protein</fullName>
    </submittedName>
</protein>
<reference evidence="1 2" key="1">
    <citation type="journal article" date="2011" name="Nature">
        <title>A high-resolution map of human evolutionary constraint using 29 mammals.</title>
        <authorList>
            <person name="Lindblad-Toh K."/>
            <person name="Garber M."/>
            <person name="Zuk O."/>
            <person name="Lin M.F."/>
            <person name="Parker B.J."/>
            <person name="Washietl S."/>
            <person name="Kheradpour P."/>
            <person name="Ernst J."/>
            <person name="Jordan G."/>
            <person name="Mauceli E."/>
            <person name="Ward L.D."/>
            <person name="Lowe C.B."/>
            <person name="Holloway A.K."/>
            <person name="Clamp M."/>
            <person name="Gnerre S."/>
            <person name="Alfoldi J."/>
            <person name="Beal K."/>
            <person name="Chang J."/>
            <person name="Clawson H."/>
            <person name="Cuff J."/>
            <person name="Di Palma F."/>
            <person name="Fitzgerald S."/>
            <person name="Flicek P."/>
            <person name="Guttman M."/>
            <person name="Hubisz M.J."/>
            <person name="Jaffe D.B."/>
            <person name="Jungreis I."/>
            <person name="Kent W.J."/>
            <person name="Kostka D."/>
            <person name="Lara M."/>
            <person name="Martins A.L."/>
            <person name="Massingham T."/>
            <person name="Moltke I."/>
            <person name="Raney B.J."/>
            <person name="Rasmussen M.D."/>
            <person name="Robinson J."/>
            <person name="Stark A."/>
            <person name="Vilella A.J."/>
            <person name="Wen J."/>
            <person name="Xie X."/>
            <person name="Zody M.C."/>
            <person name="Baldwin J."/>
            <person name="Bloom T."/>
            <person name="Chin C.W."/>
            <person name="Heiman D."/>
            <person name="Nicol R."/>
            <person name="Nusbaum C."/>
            <person name="Young S."/>
            <person name="Wilkinson J."/>
            <person name="Worley K.C."/>
            <person name="Kovar C.L."/>
            <person name="Muzny D.M."/>
            <person name="Gibbs R.A."/>
            <person name="Cree A."/>
            <person name="Dihn H.H."/>
            <person name="Fowler G."/>
            <person name="Jhangiani S."/>
            <person name="Joshi V."/>
            <person name="Lee S."/>
            <person name="Lewis L.R."/>
            <person name="Nazareth L.V."/>
            <person name="Okwuonu G."/>
            <person name="Santibanez J."/>
            <person name="Warren W.C."/>
            <person name="Mardis E.R."/>
            <person name="Weinstock G.M."/>
            <person name="Wilson R.K."/>
            <person name="Delehaunty K."/>
            <person name="Dooling D."/>
            <person name="Fronik C."/>
            <person name="Fulton L."/>
            <person name="Fulton B."/>
            <person name="Graves T."/>
            <person name="Minx P."/>
            <person name="Sodergren E."/>
            <person name="Birney E."/>
            <person name="Margulies E.H."/>
            <person name="Herrero J."/>
            <person name="Green E.D."/>
            <person name="Haussler D."/>
            <person name="Siepel A."/>
            <person name="Goldman N."/>
            <person name="Pollard K.S."/>
            <person name="Pedersen J.S."/>
            <person name="Lander E.S."/>
            <person name="Kellis M."/>
        </authorList>
    </citation>
    <scope>NUCLEOTIDE SEQUENCE [LARGE SCALE GENOMIC DNA]</scope>
    <source>
        <strain evidence="2">Thorbecke</strain>
    </source>
</reference>